<organism evidence="2 3">
    <name type="scientific">Prorocentrum cordatum</name>
    <dbReference type="NCBI Taxonomy" id="2364126"/>
    <lineage>
        <taxon>Eukaryota</taxon>
        <taxon>Sar</taxon>
        <taxon>Alveolata</taxon>
        <taxon>Dinophyceae</taxon>
        <taxon>Prorocentrales</taxon>
        <taxon>Prorocentraceae</taxon>
        <taxon>Prorocentrum</taxon>
    </lineage>
</organism>
<gene>
    <name evidence="2" type="ORF">PCOR1329_LOCUS65321</name>
</gene>
<evidence type="ECO:0000313" key="2">
    <source>
        <dbReference type="EMBL" id="CAK0882995.1"/>
    </source>
</evidence>
<dbReference type="Proteomes" id="UP001189429">
    <property type="component" value="Unassembled WGS sequence"/>
</dbReference>
<name>A0ABN9W9U6_9DINO</name>
<protein>
    <submittedName>
        <fullName evidence="2">Uncharacterized protein</fullName>
    </submittedName>
</protein>
<proteinExistence type="predicted"/>
<comment type="caution">
    <text evidence="2">The sequence shown here is derived from an EMBL/GenBank/DDBJ whole genome shotgun (WGS) entry which is preliminary data.</text>
</comment>
<reference evidence="2" key="1">
    <citation type="submission" date="2023-10" db="EMBL/GenBank/DDBJ databases">
        <authorList>
            <person name="Chen Y."/>
            <person name="Shah S."/>
            <person name="Dougan E. K."/>
            <person name="Thang M."/>
            <person name="Chan C."/>
        </authorList>
    </citation>
    <scope>NUCLEOTIDE SEQUENCE [LARGE SCALE GENOMIC DNA]</scope>
</reference>
<keyword evidence="3" id="KW-1185">Reference proteome</keyword>
<evidence type="ECO:0000313" key="3">
    <source>
        <dbReference type="Proteomes" id="UP001189429"/>
    </source>
</evidence>
<sequence length="249" mass="27277">MWSSLFQIVPLCDFEMAREVQEYSSESALRETCKQFGGEWATAQNLLLNRFLPLMFHSWVAPAQIQADPKPILIGGAGLGGFVREHLQPELLIKTLGWEDAEQLHNTALERKPLPLRSLTEDPPARSGAEAPEARQARSEGSNNNTPDAWRQAALLSDTGRQEAARDLQLRAAAGMEAGATGARWPAGAARGGARRSADGGVVFRALSEDSASEMSSSKCPRWLRIVRTPTSSFQVFQAVWCELCPRFG</sequence>
<dbReference type="EMBL" id="CAUYUJ010018360">
    <property type="protein sequence ID" value="CAK0882995.1"/>
    <property type="molecule type" value="Genomic_DNA"/>
</dbReference>
<accession>A0ABN9W9U6</accession>
<feature type="region of interest" description="Disordered" evidence="1">
    <location>
        <begin position="110"/>
        <end position="148"/>
    </location>
</feature>
<feature type="compositionally biased region" description="Basic and acidic residues" evidence="1">
    <location>
        <begin position="110"/>
        <end position="124"/>
    </location>
</feature>
<evidence type="ECO:0000256" key="1">
    <source>
        <dbReference type="SAM" id="MobiDB-lite"/>
    </source>
</evidence>